<dbReference type="SUPFAM" id="SSF53613">
    <property type="entry name" value="Ribokinase-like"/>
    <property type="match status" value="1"/>
</dbReference>
<comment type="caution">
    <text evidence="5">The sequence shown here is derived from an EMBL/GenBank/DDBJ whole genome shotgun (WGS) entry which is preliminary data.</text>
</comment>
<dbReference type="EMBL" id="CAIZ01000001">
    <property type="protein sequence ID" value="CCH68451.1"/>
    <property type="molecule type" value="Genomic_DNA"/>
</dbReference>
<accession>N0DYM8</accession>
<evidence type="ECO:0000256" key="3">
    <source>
        <dbReference type="ARBA" id="ARBA00022777"/>
    </source>
</evidence>
<dbReference type="InterPro" id="IPR023314">
    <property type="entry name" value="Myo_inos_IolC-like_sf"/>
</dbReference>
<dbReference type="STRING" id="1193181.BN10_10008"/>
<dbReference type="OrthoDB" id="9792663at2"/>
<dbReference type="Proteomes" id="UP000013167">
    <property type="component" value="Unassembled WGS sequence"/>
</dbReference>
<keyword evidence="2" id="KW-0547">Nucleotide-binding</keyword>
<reference evidence="5 6" key="1">
    <citation type="journal article" date="2013" name="ISME J.">
        <title>A metabolic model for members of the genus Tetrasphaera involved in enhanced biological phosphorus removal.</title>
        <authorList>
            <person name="Kristiansen R."/>
            <person name="Nguyen H.T.T."/>
            <person name="Saunders A.M."/>
            <person name="Nielsen J.L."/>
            <person name="Wimmer R."/>
            <person name="Le V.Q."/>
            <person name="McIlroy S.J."/>
            <person name="Petrovski S."/>
            <person name="Seviour R.J."/>
            <person name="Calteau A."/>
            <person name="Nielsen K.L."/>
            <person name="Nielsen P.H."/>
        </authorList>
    </citation>
    <scope>NUCLEOTIDE SEQUENCE [LARGE SCALE GENOMIC DNA]</scope>
    <source>
        <strain evidence="5 6">Lp2</strain>
    </source>
</reference>
<dbReference type="GO" id="GO:0005524">
    <property type="term" value="F:ATP binding"/>
    <property type="evidence" value="ECO:0007669"/>
    <property type="project" value="UniProtKB-KW"/>
</dbReference>
<evidence type="ECO:0000313" key="6">
    <source>
        <dbReference type="Proteomes" id="UP000013167"/>
    </source>
</evidence>
<dbReference type="InterPro" id="IPR029056">
    <property type="entry name" value="Ribokinase-like"/>
</dbReference>
<dbReference type="HOGENOM" id="CLU_2248802_0_0_11"/>
<keyword evidence="3" id="KW-0418">Kinase</keyword>
<dbReference type="eggNOG" id="COG0524">
    <property type="taxonomic scope" value="Bacteria"/>
</dbReference>
<name>N0DYM8_9MICO</name>
<protein>
    <recommendedName>
        <fullName evidence="7">5-dehydro-2-deoxygluconokinase</fullName>
    </recommendedName>
</protein>
<evidence type="ECO:0000256" key="1">
    <source>
        <dbReference type="ARBA" id="ARBA00022679"/>
    </source>
</evidence>
<evidence type="ECO:0008006" key="7">
    <source>
        <dbReference type="Google" id="ProtNLM"/>
    </source>
</evidence>
<dbReference type="Gene3D" id="2.20.150.10">
    <property type="entry name" value="putative 5-dehydro-2- deoxygluconokinase"/>
    <property type="match status" value="1"/>
</dbReference>
<proteinExistence type="predicted"/>
<evidence type="ECO:0000256" key="2">
    <source>
        <dbReference type="ARBA" id="ARBA00022741"/>
    </source>
</evidence>
<dbReference type="Pfam" id="PF04962">
    <property type="entry name" value="KduI"/>
    <property type="match status" value="1"/>
</dbReference>
<evidence type="ECO:0000256" key="4">
    <source>
        <dbReference type="ARBA" id="ARBA00022840"/>
    </source>
</evidence>
<dbReference type="InterPro" id="IPR021120">
    <property type="entry name" value="KduI/IolB_isomerase"/>
</dbReference>
<dbReference type="AlphaFoldDB" id="N0DYM8"/>
<sequence>MHLKPFDVLAIGRVGVDLYPMQSGVGLEGVESFAKFLGGSAGNVTVAASQYGHASALISPDADLYYLNVMAGPGPERAWLICDDPAHAWVRESWPDLPVDPRLA</sequence>
<keyword evidence="4" id="KW-0067">ATP-binding</keyword>
<evidence type="ECO:0000313" key="5">
    <source>
        <dbReference type="EMBL" id="CCH68451.1"/>
    </source>
</evidence>
<dbReference type="GO" id="GO:0016861">
    <property type="term" value="F:intramolecular oxidoreductase activity, interconverting aldoses and ketoses"/>
    <property type="evidence" value="ECO:0007669"/>
    <property type="project" value="InterPro"/>
</dbReference>
<gene>
    <name evidence="5" type="ORF">BN10_10008</name>
</gene>
<keyword evidence="6" id="KW-1185">Reference proteome</keyword>
<dbReference type="Gene3D" id="3.40.1190.20">
    <property type="match status" value="1"/>
</dbReference>
<keyword evidence="1" id="KW-0808">Transferase</keyword>
<organism evidence="5 6">
    <name type="scientific">Phycicoccus elongatus Lp2</name>
    <dbReference type="NCBI Taxonomy" id="1193181"/>
    <lineage>
        <taxon>Bacteria</taxon>
        <taxon>Bacillati</taxon>
        <taxon>Actinomycetota</taxon>
        <taxon>Actinomycetes</taxon>
        <taxon>Micrococcales</taxon>
        <taxon>Intrasporangiaceae</taxon>
        <taxon>Phycicoccus</taxon>
    </lineage>
</organism>
<dbReference type="GO" id="GO:0016301">
    <property type="term" value="F:kinase activity"/>
    <property type="evidence" value="ECO:0007669"/>
    <property type="project" value="UniProtKB-KW"/>
</dbReference>